<evidence type="ECO:0008006" key="3">
    <source>
        <dbReference type="Google" id="ProtNLM"/>
    </source>
</evidence>
<name>A0A096ANX0_9BACT</name>
<comment type="caution">
    <text evidence="1">The sequence shown here is derived from an EMBL/GenBank/DDBJ whole genome shotgun (WGS) entry which is preliminary data.</text>
</comment>
<sequence length="88" mass="10392">MLRARITYHRRRLLGQRQSDGQWHDVKEELPPIETMVIIRTKNGNYGSSMVYNSIDSLGNELGQQWRGSTNFVRSITHWCEIPQFKEE</sequence>
<evidence type="ECO:0000313" key="1">
    <source>
        <dbReference type="EMBL" id="KGF48763.1"/>
    </source>
</evidence>
<dbReference type="EMBL" id="JRNR01000075">
    <property type="protein sequence ID" value="KGF48763.1"/>
    <property type="molecule type" value="Genomic_DNA"/>
</dbReference>
<proteinExistence type="predicted"/>
<reference evidence="1 2" key="1">
    <citation type="submission" date="2014-07" db="EMBL/GenBank/DDBJ databases">
        <authorList>
            <person name="McCorrison J."/>
            <person name="Sanka R."/>
            <person name="Torralba M."/>
            <person name="Gillis M."/>
            <person name="Haft D.H."/>
            <person name="Methe B."/>
            <person name="Sutton G."/>
            <person name="Nelson K.E."/>
        </authorList>
    </citation>
    <scope>NUCLEOTIDE SEQUENCE [LARGE SCALE GENOMIC DNA]</scope>
    <source>
        <strain evidence="1 2">DNF00882</strain>
    </source>
</reference>
<organism evidence="1 2">
    <name type="scientific">Prevotella disiens DNF00882</name>
    <dbReference type="NCBI Taxonomy" id="1401075"/>
    <lineage>
        <taxon>Bacteria</taxon>
        <taxon>Pseudomonadati</taxon>
        <taxon>Bacteroidota</taxon>
        <taxon>Bacteroidia</taxon>
        <taxon>Bacteroidales</taxon>
        <taxon>Prevotellaceae</taxon>
        <taxon>Prevotella</taxon>
    </lineage>
</organism>
<evidence type="ECO:0000313" key="2">
    <source>
        <dbReference type="Proteomes" id="UP000029538"/>
    </source>
</evidence>
<gene>
    <name evidence="1" type="ORF">HMPREF0654_07850</name>
</gene>
<dbReference type="Proteomes" id="UP000029538">
    <property type="component" value="Unassembled WGS sequence"/>
</dbReference>
<accession>A0A096ANX0</accession>
<protein>
    <recommendedName>
        <fullName evidence="3">DUF551 domain-containing protein</fullName>
    </recommendedName>
</protein>
<dbReference type="AlphaFoldDB" id="A0A096ANX0"/>